<protein>
    <recommendedName>
        <fullName evidence="4">ECF transporter S component</fullName>
    </recommendedName>
</protein>
<keyword evidence="1" id="KW-0812">Transmembrane</keyword>
<dbReference type="Proteomes" id="UP000034181">
    <property type="component" value="Unassembled WGS sequence"/>
</dbReference>
<organism evidence="2 3">
    <name type="scientific">Candidatus Woesebacteria bacterium GW2011_GWB1_38_5b</name>
    <dbReference type="NCBI Taxonomy" id="1618569"/>
    <lineage>
        <taxon>Bacteria</taxon>
        <taxon>Candidatus Woeseibacteriota</taxon>
    </lineage>
</organism>
<reference evidence="2 3" key="1">
    <citation type="journal article" date="2015" name="Nature">
        <title>rRNA introns, odd ribosomes, and small enigmatic genomes across a large radiation of phyla.</title>
        <authorList>
            <person name="Brown C.T."/>
            <person name="Hug L.A."/>
            <person name="Thomas B.C."/>
            <person name="Sharon I."/>
            <person name="Castelle C.J."/>
            <person name="Singh A."/>
            <person name="Wilkins M.J."/>
            <person name="Williams K.H."/>
            <person name="Banfield J.F."/>
        </authorList>
    </citation>
    <scope>NUCLEOTIDE SEQUENCE [LARGE SCALE GENOMIC DNA]</scope>
</reference>
<keyword evidence="1" id="KW-0472">Membrane</keyword>
<feature type="transmembrane region" description="Helical" evidence="1">
    <location>
        <begin position="119"/>
        <end position="142"/>
    </location>
</feature>
<feature type="transmembrane region" description="Helical" evidence="1">
    <location>
        <begin position="56"/>
        <end position="76"/>
    </location>
</feature>
<dbReference type="EMBL" id="LBUZ01000018">
    <property type="protein sequence ID" value="KKQ75039.1"/>
    <property type="molecule type" value="Genomic_DNA"/>
</dbReference>
<evidence type="ECO:0008006" key="4">
    <source>
        <dbReference type="Google" id="ProtNLM"/>
    </source>
</evidence>
<evidence type="ECO:0000256" key="1">
    <source>
        <dbReference type="SAM" id="Phobius"/>
    </source>
</evidence>
<dbReference type="AlphaFoldDB" id="A0A0G0MMX7"/>
<evidence type="ECO:0000313" key="2">
    <source>
        <dbReference type="EMBL" id="KKQ75039.1"/>
    </source>
</evidence>
<keyword evidence="1" id="KW-1133">Transmembrane helix</keyword>
<feature type="transmembrane region" description="Helical" evidence="1">
    <location>
        <begin position="88"/>
        <end position="107"/>
    </location>
</feature>
<sequence length="207" mass="22726">MNKVREQVYVGKSTLVGVMILVVCSAIYGGSLWATSFLPTIPGVTWLRPGNMLSEVFAVCFGWYGSLSAMLGNSFGDFLRGGFNPATLWWLLPLELIGTALVVFLGVTDPSLRSLRGKIEWVVFAVVFQGLLTGFGIAFFLVNTNIVPAGAFRTIGWTITLNEGVPAIAAGVIQFFLFPQIVKMGLWWGRDLEKSNVPKEFLAELRR</sequence>
<comment type="caution">
    <text evidence="2">The sequence shown here is derived from an EMBL/GenBank/DDBJ whole genome shotgun (WGS) entry which is preliminary data.</text>
</comment>
<feature type="transmembrane region" description="Helical" evidence="1">
    <location>
        <begin position="154"/>
        <end position="178"/>
    </location>
</feature>
<name>A0A0G0MMX7_9BACT</name>
<accession>A0A0G0MMX7</accession>
<gene>
    <name evidence="2" type="ORF">US96_C0018G0011</name>
</gene>
<feature type="transmembrane region" description="Helical" evidence="1">
    <location>
        <begin position="15"/>
        <end position="35"/>
    </location>
</feature>
<evidence type="ECO:0000313" key="3">
    <source>
        <dbReference type="Proteomes" id="UP000034181"/>
    </source>
</evidence>
<proteinExistence type="predicted"/>